<dbReference type="EC" id="2.7.13.3" evidence="3"/>
<sequence>MNIINFGSKYKILWKLGLLVLAMFFLITLLSLITIYNITLLDKNADILTSYNETLKLVESLQIKSNDLLNNEKAKEIMFDQELVEKYKDFDNYVKQFMAQAKNAVSNRELKKTLTRLNSSRENFNSLLTATYQAYDDEFDVWDTAEIPMTKLINKREGLHKDIEELLIKNNALINSITVNSSKESRIIVSYMIAIVCVIFVCLMWFSYYLTRRITFPINRLIGAAREIGAGNLDYKIDLKGYDEIGELGHTLNQMTDSLKQSNEKLRSMLQLAVTVAHEVRNPIAGIGNAIQVISAKFPKDDPYREIISEMTGQINRVDEIIANLLNYARPVPLNLTKCRLRETLLNIMAFLKTSGTASDISEKVDIPPEADPLVNIDIKQFTQVFMNVVINAQQALAGAPGSALAIRAAVEDNKLLIEVIDNGPGVPGDIITKIFEPFFTTKHKGSGLGLAVSQQIIRSMDGDITVSSVPNKETKFTITLPVCPEK</sequence>
<name>A0A1F7WL95_9BACT</name>
<dbReference type="Gene3D" id="6.10.340.10">
    <property type="match status" value="1"/>
</dbReference>
<dbReference type="PRINTS" id="PR00344">
    <property type="entry name" value="BCTRLSENSOR"/>
</dbReference>
<keyword evidence="8" id="KW-0067">ATP-binding</keyword>
<dbReference type="GO" id="GO:0005524">
    <property type="term" value="F:ATP binding"/>
    <property type="evidence" value="ECO:0007669"/>
    <property type="project" value="UniProtKB-KW"/>
</dbReference>
<evidence type="ECO:0000256" key="7">
    <source>
        <dbReference type="ARBA" id="ARBA00022777"/>
    </source>
</evidence>
<evidence type="ECO:0000256" key="8">
    <source>
        <dbReference type="ARBA" id="ARBA00022840"/>
    </source>
</evidence>
<dbReference type="SMART" id="SM00388">
    <property type="entry name" value="HisKA"/>
    <property type="match status" value="1"/>
</dbReference>
<keyword evidence="10" id="KW-0472">Membrane</keyword>
<dbReference type="GO" id="GO:0000155">
    <property type="term" value="F:phosphorelay sensor kinase activity"/>
    <property type="evidence" value="ECO:0007669"/>
    <property type="project" value="InterPro"/>
</dbReference>
<dbReference type="PROSITE" id="PS50885">
    <property type="entry name" value="HAMP"/>
    <property type="match status" value="1"/>
</dbReference>
<reference evidence="13 14" key="1">
    <citation type="journal article" date="2016" name="Nat. Commun.">
        <title>Thousands of microbial genomes shed light on interconnected biogeochemical processes in an aquifer system.</title>
        <authorList>
            <person name="Anantharaman K."/>
            <person name="Brown C.T."/>
            <person name="Hug L.A."/>
            <person name="Sharon I."/>
            <person name="Castelle C.J."/>
            <person name="Probst A.J."/>
            <person name="Thomas B.C."/>
            <person name="Singh A."/>
            <person name="Wilkins M.J."/>
            <person name="Karaoz U."/>
            <person name="Brodie E.L."/>
            <person name="Williams K.H."/>
            <person name="Hubbard S.S."/>
            <person name="Banfield J.F."/>
        </authorList>
    </citation>
    <scope>NUCLEOTIDE SEQUENCE [LARGE SCALE GENOMIC DNA]</scope>
</reference>
<evidence type="ECO:0000256" key="6">
    <source>
        <dbReference type="ARBA" id="ARBA00022741"/>
    </source>
</evidence>
<evidence type="ECO:0000256" key="9">
    <source>
        <dbReference type="ARBA" id="ARBA00023012"/>
    </source>
</evidence>
<dbReference type="Pfam" id="PF00512">
    <property type="entry name" value="HisKA"/>
    <property type="match status" value="1"/>
</dbReference>
<dbReference type="SMART" id="SM00387">
    <property type="entry name" value="HATPase_c"/>
    <property type="match status" value="1"/>
</dbReference>
<evidence type="ECO:0000256" key="1">
    <source>
        <dbReference type="ARBA" id="ARBA00000085"/>
    </source>
</evidence>
<dbReference type="SUPFAM" id="SSF47384">
    <property type="entry name" value="Homodimeric domain of signal transducing histidine kinase"/>
    <property type="match status" value="1"/>
</dbReference>
<accession>A0A1F7WL95</accession>
<dbReference type="InterPro" id="IPR003594">
    <property type="entry name" value="HATPase_dom"/>
</dbReference>
<dbReference type="InterPro" id="IPR005467">
    <property type="entry name" value="His_kinase_dom"/>
</dbReference>
<dbReference type="PANTHER" id="PTHR43065">
    <property type="entry name" value="SENSOR HISTIDINE KINASE"/>
    <property type="match status" value="1"/>
</dbReference>
<dbReference type="Gene3D" id="3.30.565.10">
    <property type="entry name" value="Histidine kinase-like ATPase, C-terminal domain"/>
    <property type="match status" value="1"/>
</dbReference>
<dbReference type="InterPro" id="IPR004358">
    <property type="entry name" value="Sig_transdc_His_kin-like_C"/>
</dbReference>
<dbReference type="Pfam" id="PF00672">
    <property type="entry name" value="HAMP"/>
    <property type="match status" value="1"/>
</dbReference>
<dbReference type="InterPro" id="IPR036890">
    <property type="entry name" value="HATPase_C_sf"/>
</dbReference>
<comment type="caution">
    <text evidence="13">The sequence shown here is derived from an EMBL/GenBank/DDBJ whole genome shotgun (WGS) entry which is preliminary data.</text>
</comment>
<dbReference type="STRING" id="1817813.A2008_06580"/>
<evidence type="ECO:0000256" key="4">
    <source>
        <dbReference type="ARBA" id="ARBA00022553"/>
    </source>
</evidence>
<dbReference type="SUPFAM" id="SSF55874">
    <property type="entry name" value="ATPase domain of HSP90 chaperone/DNA topoisomerase II/histidine kinase"/>
    <property type="match status" value="1"/>
</dbReference>
<dbReference type="InterPro" id="IPR003661">
    <property type="entry name" value="HisK_dim/P_dom"/>
</dbReference>
<dbReference type="CDD" id="cd06225">
    <property type="entry name" value="HAMP"/>
    <property type="match status" value="1"/>
</dbReference>
<keyword evidence="4" id="KW-0597">Phosphoprotein</keyword>
<protein>
    <recommendedName>
        <fullName evidence="3">histidine kinase</fullName>
        <ecNumber evidence="3">2.7.13.3</ecNumber>
    </recommendedName>
</protein>
<keyword evidence="6" id="KW-0547">Nucleotide-binding</keyword>
<proteinExistence type="predicted"/>
<dbReference type="InterPro" id="IPR003660">
    <property type="entry name" value="HAMP_dom"/>
</dbReference>
<evidence type="ECO:0000256" key="10">
    <source>
        <dbReference type="SAM" id="Phobius"/>
    </source>
</evidence>
<keyword evidence="5" id="KW-0808">Transferase</keyword>
<dbReference type="Gene3D" id="1.10.287.130">
    <property type="match status" value="1"/>
</dbReference>
<evidence type="ECO:0000256" key="5">
    <source>
        <dbReference type="ARBA" id="ARBA00022679"/>
    </source>
</evidence>
<dbReference type="PROSITE" id="PS50109">
    <property type="entry name" value="HIS_KIN"/>
    <property type="match status" value="1"/>
</dbReference>
<keyword evidence="10" id="KW-0812">Transmembrane</keyword>
<feature type="transmembrane region" description="Helical" evidence="10">
    <location>
        <begin position="188"/>
        <end position="210"/>
    </location>
</feature>
<dbReference type="Pfam" id="PF02518">
    <property type="entry name" value="HATPase_c"/>
    <property type="match status" value="1"/>
</dbReference>
<evidence type="ECO:0000256" key="3">
    <source>
        <dbReference type="ARBA" id="ARBA00012438"/>
    </source>
</evidence>
<dbReference type="CDD" id="cd00082">
    <property type="entry name" value="HisKA"/>
    <property type="match status" value="1"/>
</dbReference>
<dbReference type="AlphaFoldDB" id="A0A1F7WL95"/>
<evidence type="ECO:0000313" key="14">
    <source>
        <dbReference type="Proteomes" id="UP000178735"/>
    </source>
</evidence>
<keyword evidence="10" id="KW-1133">Transmembrane helix</keyword>
<gene>
    <name evidence="13" type="ORF">A2008_06580</name>
</gene>
<dbReference type="EMBL" id="MGFH01000160">
    <property type="protein sequence ID" value="OGM03603.1"/>
    <property type="molecule type" value="Genomic_DNA"/>
</dbReference>
<dbReference type="GO" id="GO:0016020">
    <property type="term" value="C:membrane"/>
    <property type="evidence" value="ECO:0007669"/>
    <property type="project" value="UniProtKB-SubCell"/>
</dbReference>
<comment type="subcellular location">
    <subcellularLocation>
        <location evidence="2">Membrane</location>
    </subcellularLocation>
</comment>
<dbReference type="SUPFAM" id="SSF158472">
    <property type="entry name" value="HAMP domain-like"/>
    <property type="match status" value="1"/>
</dbReference>
<feature type="transmembrane region" description="Helical" evidence="10">
    <location>
        <begin position="12"/>
        <end position="36"/>
    </location>
</feature>
<evidence type="ECO:0000259" key="12">
    <source>
        <dbReference type="PROSITE" id="PS50885"/>
    </source>
</evidence>
<evidence type="ECO:0000259" key="11">
    <source>
        <dbReference type="PROSITE" id="PS50109"/>
    </source>
</evidence>
<dbReference type="InterPro" id="IPR036097">
    <property type="entry name" value="HisK_dim/P_sf"/>
</dbReference>
<feature type="domain" description="HAMP" evidence="12">
    <location>
        <begin position="212"/>
        <end position="264"/>
    </location>
</feature>
<evidence type="ECO:0000313" key="13">
    <source>
        <dbReference type="EMBL" id="OGM03603.1"/>
    </source>
</evidence>
<dbReference type="PANTHER" id="PTHR43065:SF10">
    <property type="entry name" value="PEROXIDE STRESS-ACTIVATED HISTIDINE KINASE MAK3"/>
    <property type="match status" value="1"/>
</dbReference>
<dbReference type="SMART" id="SM00304">
    <property type="entry name" value="HAMP"/>
    <property type="match status" value="1"/>
</dbReference>
<dbReference type="Proteomes" id="UP000178735">
    <property type="component" value="Unassembled WGS sequence"/>
</dbReference>
<comment type="catalytic activity">
    <reaction evidence="1">
        <text>ATP + protein L-histidine = ADP + protein N-phospho-L-histidine.</text>
        <dbReference type="EC" id="2.7.13.3"/>
    </reaction>
</comment>
<keyword evidence="7" id="KW-0418">Kinase</keyword>
<evidence type="ECO:0000256" key="2">
    <source>
        <dbReference type="ARBA" id="ARBA00004370"/>
    </source>
</evidence>
<keyword evidence="9" id="KW-0902">Two-component regulatory system</keyword>
<organism evidence="13 14">
    <name type="scientific">Candidatus Wallbacteria bacterium GWC2_49_35</name>
    <dbReference type="NCBI Taxonomy" id="1817813"/>
    <lineage>
        <taxon>Bacteria</taxon>
        <taxon>Candidatus Walliibacteriota</taxon>
    </lineage>
</organism>
<feature type="domain" description="Histidine kinase" evidence="11">
    <location>
        <begin position="275"/>
        <end position="485"/>
    </location>
</feature>